<accession>A0A9J6EGL4</accession>
<name>A0A9J6EGL4_RHIMP</name>
<protein>
    <submittedName>
        <fullName evidence="1">Uncharacterized protein</fullName>
    </submittedName>
</protein>
<evidence type="ECO:0000313" key="2">
    <source>
        <dbReference type="Proteomes" id="UP000821866"/>
    </source>
</evidence>
<organism evidence="1 2">
    <name type="scientific">Rhipicephalus microplus</name>
    <name type="common">Cattle tick</name>
    <name type="synonym">Boophilus microplus</name>
    <dbReference type="NCBI Taxonomy" id="6941"/>
    <lineage>
        <taxon>Eukaryota</taxon>
        <taxon>Metazoa</taxon>
        <taxon>Ecdysozoa</taxon>
        <taxon>Arthropoda</taxon>
        <taxon>Chelicerata</taxon>
        <taxon>Arachnida</taxon>
        <taxon>Acari</taxon>
        <taxon>Parasitiformes</taxon>
        <taxon>Ixodida</taxon>
        <taxon>Ixodoidea</taxon>
        <taxon>Ixodidae</taxon>
        <taxon>Rhipicephalinae</taxon>
        <taxon>Rhipicephalus</taxon>
        <taxon>Boophilus</taxon>
    </lineage>
</organism>
<proteinExistence type="predicted"/>
<sequence length="187" mass="19839">MVALSAPPLSLAAFFGPRGRVCRGIWCSCARPPRRLWDELRERLRLTFLLTRRRFRASLATSLALLGGKLLGRFLRHACGAPIMTALLVDDFSPGGFAASAFFRDFRAPMVVATGFGASGSKTTAFLAQQGGRLTAGASLEWPAPLSAAAACRFACRSAFGGYSSASACFFGMAASLRVPSHSQPST</sequence>
<reference evidence="1" key="2">
    <citation type="submission" date="2021-09" db="EMBL/GenBank/DDBJ databases">
        <authorList>
            <person name="Jia N."/>
            <person name="Wang J."/>
            <person name="Shi W."/>
            <person name="Du L."/>
            <person name="Sun Y."/>
            <person name="Zhan W."/>
            <person name="Jiang J."/>
            <person name="Wang Q."/>
            <person name="Zhang B."/>
            <person name="Ji P."/>
            <person name="Sakyi L.B."/>
            <person name="Cui X."/>
            <person name="Yuan T."/>
            <person name="Jiang B."/>
            <person name="Yang W."/>
            <person name="Lam T.T.-Y."/>
            <person name="Chang Q."/>
            <person name="Ding S."/>
            <person name="Wang X."/>
            <person name="Zhu J."/>
            <person name="Ruan X."/>
            <person name="Zhao L."/>
            <person name="Wei J."/>
            <person name="Que T."/>
            <person name="Du C."/>
            <person name="Cheng J."/>
            <person name="Dai P."/>
            <person name="Han X."/>
            <person name="Huang E."/>
            <person name="Gao Y."/>
            <person name="Liu J."/>
            <person name="Shao H."/>
            <person name="Ye R."/>
            <person name="Li L."/>
            <person name="Wei W."/>
            <person name="Wang X."/>
            <person name="Wang C."/>
            <person name="Huo Q."/>
            <person name="Li W."/>
            <person name="Guo W."/>
            <person name="Chen H."/>
            <person name="Chen S."/>
            <person name="Zhou L."/>
            <person name="Zhou L."/>
            <person name="Ni X."/>
            <person name="Tian J."/>
            <person name="Zhou Y."/>
            <person name="Sheng Y."/>
            <person name="Liu T."/>
            <person name="Pan Y."/>
            <person name="Xia L."/>
            <person name="Li J."/>
            <person name="Zhao F."/>
            <person name="Cao W."/>
        </authorList>
    </citation>
    <scope>NUCLEOTIDE SEQUENCE</scope>
    <source>
        <strain evidence="1">Rmic-2018</strain>
        <tissue evidence="1">Larvae</tissue>
    </source>
</reference>
<dbReference type="Proteomes" id="UP000821866">
    <property type="component" value="Chromosome 2"/>
</dbReference>
<reference evidence="1" key="1">
    <citation type="journal article" date="2020" name="Cell">
        <title>Large-Scale Comparative Analyses of Tick Genomes Elucidate Their Genetic Diversity and Vector Capacities.</title>
        <authorList>
            <consortium name="Tick Genome and Microbiome Consortium (TIGMIC)"/>
            <person name="Jia N."/>
            <person name="Wang J."/>
            <person name="Shi W."/>
            <person name="Du L."/>
            <person name="Sun Y."/>
            <person name="Zhan W."/>
            <person name="Jiang J.F."/>
            <person name="Wang Q."/>
            <person name="Zhang B."/>
            <person name="Ji P."/>
            <person name="Bell-Sakyi L."/>
            <person name="Cui X.M."/>
            <person name="Yuan T.T."/>
            <person name="Jiang B.G."/>
            <person name="Yang W.F."/>
            <person name="Lam T.T."/>
            <person name="Chang Q.C."/>
            <person name="Ding S.J."/>
            <person name="Wang X.J."/>
            <person name="Zhu J.G."/>
            <person name="Ruan X.D."/>
            <person name="Zhao L."/>
            <person name="Wei J.T."/>
            <person name="Ye R.Z."/>
            <person name="Que T.C."/>
            <person name="Du C.H."/>
            <person name="Zhou Y.H."/>
            <person name="Cheng J.X."/>
            <person name="Dai P.F."/>
            <person name="Guo W.B."/>
            <person name="Han X.H."/>
            <person name="Huang E.J."/>
            <person name="Li L.F."/>
            <person name="Wei W."/>
            <person name="Gao Y.C."/>
            <person name="Liu J.Z."/>
            <person name="Shao H.Z."/>
            <person name="Wang X."/>
            <person name="Wang C.C."/>
            <person name="Yang T.C."/>
            <person name="Huo Q.B."/>
            <person name="Li W."/>
            <person name="Chen H.Y."/>
            <person name="Chen S.E."/>
            <person name="Zhou L.G."/>
            <person name="Ni X.B."/>
            <person name="Tian J.H."/>
            <person name="Sheng Y."/>
            <person name="Liu T."/>
            <person name="Pan Y.S."/>
            <person name="Xia L.Y."/>
            <person name="Li J."/>
            <person name="Zhao F."/>
            <person name="Cao W.C."/>
        </authorList>
    </citation>
    <scope>NUCLEOTIDE SEQUENCE</scope>
    <source>
        <strain evidence="1">Rmic-2018</strain>
    </source>
</reference>
<dbReference type="EMBL" id="JABSTU010000004">
    <property type="protein sequence ID" value="KAH8033160.1"/>
    <property type="molecule type" value="Genomic_DNA"/>
</dbReference>
<evidence type="ECO:0000313" key="1">
    <source>
        <dbReference type="EMBL" id="KAH8033160.1"/>
    </source>
</evidence>
<dbReference type="AlphaFoldDB" id="A0A9J6EGL4"/>
<comment type="caution">
    <text evidence="1">The sequence shown here is derived from an EMBL/GenBank/DDBJ whole genome shotgun (WGS) entry which is preliminary data.</text>
</comment>
<keyword evidence="2" id="KW-1185">Reference proteome</keyword>
<gene>
    <name evidence="1" type="ORF">HPB51_008026</name>
</gene>